<dbReference type="GO" id="GO:0016989">
    <property type="term" value="F:sigma factor antagonist activity"/>
    <property type="evidence" value="ECO:0007669"/>
    <property type="project" value="TreeGrafter"/>
</dbReference>
<proteinExistence type="predicted"/>
<dbReference type="InterPro" id="IPR012373">
    <property type="entry name" value="Ferrdict_sens_TM"/>
</dbReference>
<dbReference type="Proteomes" id="UP000290848">
    <property type="component" value="Unassembled WGS sequence"/>
</dbReference>
<dbReference type="PANTHER" id="PTHR30273:SF2">
    <property type="entry name" value="PROTEIN FECR"/>
    <property type="match status" value="1"/>
</dbReference>
<evidence type="ECO:0000259" key="2">
    <source>
        <dbReference type="Pfam" id="PF16344"/>
    </source>
</evidence>
<dbReference type="AlphaFoldDB" id="A0A4Q0M741"/>
<gene>
    <name evidence="3" type="ORF">EKH83_15365</name>
</gene>
<protein>
    <submittedName>
        <fullName evidence="3">DUF4974 domain-containing protein</fullName>
    </submittedName>
</protein>
<comment type="caution">
    <text evidence="3">The sequence shown here is derived from an EMBL/GenBank/DDBJ whole genome shotgun (WGS) entry which is preliminary data.</text>
</comment>
<evidence type="ECO:0000313" key="4">
    <source>
        <dbReference type="Proteomes" id="UP000290848"/>
    </source>
</evidence>
<reference evidence="3 4" key="1">
    <citation type="submission" date="2018-12" db="EMBL/GenBank/DDBJ databases">
        <title>The Draft Genome Sequence of the Soil Bacterium Pedobacter tournemirensis R1.</title>
        <authorList>
            <person name="He J."/>
        </authorList>
    </citation>
    <scope>NUCLEOTIDE SEQUENCE [LARGE SCALE GENOMIC DNA]</scope>
    <source>
        <strain evidence="3 4">R1</strain>
    </source>
</reference>
<evidence type="ECO:0000259" key="1">
    <source>
        <dbReference type="Pfam" id="PF04773"/>
    </source>
</evidence>
<dbReference type="InterPro" id="IPR006860">
    <property type="entry name" value="FecR"/>
</dbReference>
<dbReference type="Pfam" id="PF16344">
    <property type="entry name" value="FecR_C"/>
    <property type="match status" value="1"/>
</dbReference>
<dbReference type="Gene3D" id="3.55.50.30">
    <property type="match status" value="1"/>
</dbReference>
<dbReference type="Pfam" id="PF04773">
    <property type="entry name" value="FecR"/>
    <property type="match status" value="1"/>
</dbReference>
<accession>A0A4Q0M741</accession>
<dbReference type="InterPro" id="IPR032508">
    <property type="entry name" value="FecR_C"/>
</dbReference>
<organism evidence="3 4">
    <name type="scientific">Arcticibacter tournemirensis</name>
    <dbReference type="NCBI Taxonomy" id="699437"/>
    <lineage>
        <taxon>Bacteria</taxon>
        <taxon>Pseudomonadati</taxon>
        <taxon>Bacteroidota</taxon>
        <taxon>Sphingobacteriia</taxon>
        <taxon>Sphingobacteriales</taxon>
        <taxon>Sphingobacteriaceae</taxon>
        <taxon>Arcticibacter</taxon>
    </lineage>
</organism>
<name>A0A4Q0M741_9SPHI</name>
<dbReference type="PANTHER" id="PTHR30273">
    <property type="entry name" value="PERIPLASMIC SIGNAL SENSOR AND SIGMA FACTOR ACTIVATOR FECR-RELATED"/>
    <property type="match status" value="1"/>
</dbReference>
<feature type="domain" description="FecR protein" evidence="1">
    <location>
        <begin position="123"/>
        <end position="208"/>
    </location>
</feature>
<dbReference type="PIRSF" id="PIRSF018266">
    <property type="entry name" value="FecR"/>
    <property type="match status" value="1"/>
</dbReference>
<feature type="domain" description="Protein FecR C-terminal" evidence="2">
    <location>
        <begin position="253"/>
        <end position="320"/>
    </location>
</feature>
<sequence length="323" mass="36581">MMSENKDFLIKIVQFLNDSTNESLAAEVNDWRNASQGNEEFFQQITQLWNMSSGLQDLDSLNTDEAVERLSIRLGYPPVEKEHGFIWFRNIAAAVLLAVLGYWAYHSVTKVSYLTKTTGAIIDSVLLQDGTRIYLAENSSVRYPEEIKGKTRKVYLLRGEAFFKVSKDSIRPFVVAIDSSKVTVLGTSFNISYAHEQIGLSVRTGKVKFEAPNGKETSILTAGDGLIYHRRKGVTDHFFDGSGSDYAWLTHELSFVDASLSQVFKSLEKYYKVKFNVEDSLSSYNKFNATFKDNELDAILLILEETYPLQITRQGSLITIRKK</sequence>
<dbReference type="EMBL" id="RXOC01000010">
    <property type="protein sequence ID" value="RXF68703.1"/>
    <property type="molecule type" value="Genomic_DNA"/>
</dbReference>
<evidence type="ECO:0000313" key="3">
    <source>
        <dbReference type="EMBL" id="RXF68703.1"/>
    </source>
</evidence>
<dbReference type="RefSeq" id="WP_128770335.1">
    <property type="nucleotide sequence ID" value="NZ_RXOC01000010.1"/>
</dbReference>
<dbReference type="Gene3D" id="2.60.120.1440">
    <property type="match status" value="1"/>
</dbReference>